<feature type="compositionally biased region" description="Basic and acidic residues" evidence="1">
    <location>
        <begin position="42"/>
        <end position="64"/>
    </location>
</feature>
<sequence>MTVGIAAAVIGVVTRFAPPPLTDNTPDKVNSVENLTEDLSDAQERSHERMRDEGLDHGRAEHAPQMRITPPRFPR</sequence>
<name>Q06G84_9NOCA</name>
<protein>
    <submittedName>
        <fullName evidence="2">Uncharacterized protein</fullName>
    </submittedName>
</protein>
<reference evidence="2" key="1">
    <citation type="submission" date="2006-08" db="EMBL/GenBank/DDBJ databases">
        <title>The complete nucleotide sequence of Nocardia linear plasmid pNSL1.</title>
        <authorList>
            <person name="Zhu Y."/>
            <person name="Xu M."/>
            <person name="Qin Z."/>
        </authorList>
    </citation>
    <scope>NUCLEOTIDE SEQUENCE</scope>
    <source>
        <strain evidence="2">NS1</strain>
        <plasmid evidence="2">pNSL1</plasmid>
    </source>
</reference>
<dbReference type="EMBL" id="DQ888171">
    <property type="protein sequence ID" value="ABI79427.1"/>
    <property type="molecule type" value="Genomic_DNA"/>
</dbReference>
<feature type="region of interest" description="Disordered" evidence="1">
    <location>
        <begin position="37"/>
        <end position="75"/>
    </location>
</feature>
<organism evidence="2">
    <name type="scientific">Rhodococcus sp. NS1</name>
    <dbReference type="NCBI Taxonomy" id="402236"/>
    <lineage>
        <taxon>Bacteria</taxon>
        <taxon>Bacillati</taxon>
        <taxon>Actinomycetota</taxon>
        <taxon>Actinomycetes</taxon>
        <taxon>Mycobacteriales</taxon>
        <taxon>Nocardiaceae</taxon>
        <taxon>Rhodococcus</taxon>
    </lineage>
</organism>
<keyword evidence="2" id="KW-0614">Plasmid</keyword>
<proteinExistence type="predicted"/>
<accession>Q06G84</accession>
<evidence type="ECO:0000256" key="1">
    <source>
        <dbReference type="SAM" id="MobiDB-lite"/>
    </source>
</evidence>
<geneLocation type="plasmid" evidence="2">
    <name>pNSL1</name>
</geneLocation>
<gene>
    <name evidence="2" type="ORF">PNSL1.099</name>
</gene>
<dbReference type="AlphaFoldDB" id="Q06G84"/>
<evidence type="ECO:0000313" key="2">
    <source>
        <dbReference type="EMBL" id="ABI79427.1"/>
    </source>
</evidence>